<organism evidence="1 2">
    <name type="scientific">Paxillus rubicundulus Ve08.2h10</name>
    <dbReference type="NCBI Taxonomy" id="930991"/>
    <lineage>
        <taxon>Eukaryota</taxon>
        <taxon>Fungi</taxon>
        <taxon>Dikarya</taxon>
        <taxon>Basidiomycota</taxon>
        <taxon>Agaricomycotina</taxon>
        <taxon>Agaricomycetes</taxon>
        <taxon>Agaricomycetidae</taxon>
        <taxon>Boletales</taxon>
        <taxon>Paxilineae</taxon>
        <taxon>Paxillaceae</taxon>
        <taxon>Paxillus</taxon>
    </lineage>
</organism>
<dbReference type="Proteomes" id="UP000054538">
    <property type="component" value="Unassembled WGS sequence"/>
</dbReference>
<dbReference type="EMBL" id="KN824981">
    <property type="protein sequence ID" value="KIK96532.1"/>
    <property type="molecule type" value="Genomic_DNA"/>
</dbReference>
<keyword evidence="2" id="KW-1185">Reference proteome</keyword>
<name>A0A0D0DFM8_9AGAM</name>
<evidence type="ECO:0000313" key="1">
    <source>
        <dbReference type="EMBL" id="KIK96532.1"/>
    </source>
</evidence>
<evidence type="ECO:0008006" key="3">
    <source>
        <dbReference type="Google" id="ProtNLM"/>
    </source>
</evidence>
<reference evidence="2" key="2">
    <citation type="submission" date="2015-01" db="EMBL/GenBank/DDBJ databases">
        <title>Evolutionary Origins and Diversification of the Mycorrhizal Mutualists.</title>
        <authorList>
            <consortium name="DOE Joint Genome Institute"/>
            <consortium name="Mycorrhizal Genomics Consortium"/>
            <person name="Kohler A."/>
            <person name="Kuo A."/>
            <person name="Nagy L.G."/>
            <person name="Floudas D."/>
            <person name="Copeland A."/>
            <person name="Barry K.W."/>
            <person name="Cichocki N."/>
            <person name="Veneault-Fourrey C."/>
            <person name="LaButti K."/>
            <person name="Lindquist E.A."/>
            <person name="Lipzen A."/>
            <person name="Lundell T."/>
            <person name="Morin E."/>
            <person name="Murat C."/>
            <person name="Riley R."/>
            <person name="Ohm R."/>
            <person name="Sun H."/>
            <person name="Tunlid A."/>
            <person name="Henrissat B."/>
            <person name="Grigoriev I.V."/>
            <person name="Hibbett D.S."/>
            <person name="Martin F."/>
        </authorList>
    </citation>
    <scope>NUCLEOTIDE SEQUENCE [LARGE SCALE GENOMIC DNA]</scope>
    <source>
        <strain evidence="2">Ve08.2h10</strain>
    </source>
</reference>
<sequence length="343" mass="38820">MACAISAPEGPDNKKTDFCDVLYVTEILRVILDNLIDDKRSLFRIAVSSKDFLDPALDTLWAKMYSFDPFIPLLPENVRQDWHRAYMLEDLSHVHCPEEEWKLFDSYARRVRYMFCGENTVGRSTYQQLIIMRPTSVPFPRLRALYIAPGRGTLMFPSSLRSLAVCDLGRGPLHALPYIELALRQAADDVPLLGELEILGVCHPYPEGGLHPLPFQALHTVTLSPVWYLQPGDFDNFSRLLSTAPVRFLTLRIPTFSTLFPKPEDKTPIFLNVEVLDITADPQVAGDVVLCFGSPHLHTVIDLCRFVRCKLRWSPMVLGQPHASKDLCGCWSQSLVLDLRGLP</sequence>
<dbReference type="HOGENOM" id="CLU_053010_0_0_1"/>
<dbReference type="OrthoDB" id="3222238at2759"/>
<dbReference type="AlphaFoldDB" id="A0A0D0DFM8"/>
<proteinExistence type="predicted"/>
<evidence type="ECO:0000313" key="2">
    <source>
        <dbReference type="Proteomes" id="UP000054538"/>
    </source>
</evidence>
<dbReference type="STRING" id="930991.A0A0D0DFM8"/>
<dbReference type="InParanoid" id="A0A0D0DFM8"/>
<protein>
    <recommendedName>
        <fullName evidence="3">F-box domain-containing protein</fullName>
    </recommendedName>
</protein>
<accession>A0A0D0DFM8</accession>
<gene>
    <name evidence="1" type="ORF">PAXRUDRAFT_299967</name>
</gene>
<reference evidence="1 2" key="1">
    <citation type="submission" date="2014-04" db="EMBL/GenBank/DDBJ databases">
        <authorList>
            <consortium name="DOE Joint Genome Institute"/>
            <person name="Kuo A."/>
            <person name="Kohler A."/>
            <person name="Jargeat P."/>
            <person name="Nagy L.G."/>
            <person name="Floudas D."/>
            <person name="Copeland A."/>
            <person name="Barry K.W."/>
            <person name="Cichocki N."/>
            <person name="Veneault-Fourrey C."/>
            <person name="LaButti K."/>
            <person name="Lindquist E.A."/>
            <person name="Lipzen A."/>
            <person name="Lundell T."/>
            <person name="Morin E."/>
            <person name="Murat C."/>
            <person name="Sun H."/>
            <person name="Tunlid A."/>
            <person name="Henrissat B."/>
            <person name="Grigoriev I.V."/>
            <person name="Hibbett D.S."/>
            <person name="Martin F."/>
            <person name="Nordberg H.P."/>
            <person name="Cantor M.N."/>
            <person name="Hua S.X."/>
        </authorList>
    </citation>
    <scope>NUCLEOTIDE SEQUENCE [LARGE SCALE GENOMIC DNA]</scope>
    <source>
        <strain evidence="1 2">Ve08.2h10</strain>
    </source>
</reference>